<evidence type="ECO:0000313" key="3">
    <source>
        <dbReference type="EMBL" id="KKB06829.1"/>
    </source>
</evidence>
<dbReference type="Proteomes" id="UP000033632">
    <property type="component" value="Unassembled WGS sequence"/>
</dbReference>
<feature type="signal peptide" evidence="1">
    <location>
        <begin position="1"/>
        <end position="20"/>
    </location>
</feature>
<evidence type="ECO:0000313" key="4">
    <source>
        <dbReference type="Proteomes" id="UP000033632"/>
    </source>
</evidence>
<dbReference type="STRING" id="443610.VE25_20920"/>
<proteinExistence type="predicted"/>
<reference evidence="3 4" key="1">
    <citation type="submission" date="2015-03" db="EMBL/GenBank/DDBJ databases">
        <authorList>
            <person name="Hassan Y.I."/>
            <person name="Lepp D."/>
            <person name="Li X.-Z."/>
            <person name="Zhou T."/>
        </authorList>
    </citation>
    <scope>NUCLEOTIDE SEQUENCE [LARGE SCALE GENOMIC DNA]</scope>
    <source>
        <strain evidence="3 4">BD-c194</strain>
    </source>
</reference>
<gene>
    <name evidence="3" type="ORF">VE25_20920</name>
</gene>
<dbReference type="EMBL" id="JZEX01000199">
    <property type="protein sequence ID" value="KKB06829.1"/>
    <property type="molecule type" value="Genomic_DNA"/>
</dbReference>
<evidence type="ECO:0000259" key="2">
    <source>
        <dbReference type="PROSITE" id="PS50933"/>
    </source>
</evidence>
<protein>
    <recommendedName>
        <fullName evidence="2">CHRD domain-containing protein</fullName>
    </recommendedName>
</protein>
<dbReference type="OrthoDB" id="571052at2"/>
<dbReference type="InterPro" id="IPR010895">
    <property type="entry name" value="CHRD"/>
</dbReference>
<feature type="chain" id="PRO_5002486526" description="CHRD domain-containing protein" evidence="1">
    <location>
        <begin position="21"/>
        <end position="142"/>
    </location>
</feature>
<sequence>MPAAGIALAAVLLAAGAARAETVNLHAELTGAAEVPANDSAGTGTLEGTFDTETMELTWTITYEGLTGEATAAHFHGPASPEENAGPVVPIEGDLASPIEGSATLTEEQATDLQGGMWYFNIHTEQYPDGEIRGQVMTGGAM</sequence>
<feature type="domain" description="CHRD" evidence="2">
    <location>
        <begin position="21"/>
        <end position="141"/>
    </location>
</feature>
<evidence type="ECO:0000256" key="1">
    <source>
        <dbReference type="SAM" id="SignalP"/>
    </source>
</evidence>
<keyword evidence="1" id="KW-0732">Signal</keyword>
<dbReference type="PROSITE" id="PS50933">
    <property type="entry name" value="CHRD"/>
    <property type="match status" value="1"/>
</dbReference>
<dbReference type="Pfam" id="PF07452">
    <property type="entry name" value="CHRD"/>
    <property type="match status" value="1"/>
</dbReference>
<organism evidence="3 4">
    <name type="scientific">Devosia geojensis</name>
    <dbReference type="NCBI Taxonomy" id="443610"/>
    <lineage>
        <taxon>Bacteria</taxon>
        <taxon>Pseudomonadati</taxon>
        <taxon>Pseudomonadota</taxon>
        <taxon>Alphaproteobacteria</taxon>
        <taxon>Hyphomicrobiales</taxon>
        <taxon>Devosiaceae</taxon>
        <taxon>Devosia</taxon>
    </lineage>
</organism>
<comment type="caution">
    <text evidence="3">The sequence shown here is derived from an EMBL/GenBank/DDBJ whole genome shotgun (WGS) entry which is preliminary data.</text>
</comment>
<dbReference type="SMART" id="SM00754">
    <property type="entry name" value="CHRD"/>
    <property type="match status" value="1"/>
</dbReference>
<dbReference type="AlphaFoldDB" id="A0A0F5FD34"/>
<dbReference type="PATRIC" id="fig|443610.3.peg.2512"/>
<accession>A0A0F5FD34</accession>
<name>A0A0F5FD34_9HYPH</name>
<keyword evidence="4" id="KW-1185">Reference proteome</keyword>